<dbReference type="Pfam" id="PF01177">
    <property type="entry name" value="Asp_Glu_race"/>
    <property type="match status" value="1"/>
</dbReference>
<dbReference type="InterPro" id="IPR004380">
    <property type="entry name" value="Asp_race"/>
</dbReference>
<dbReference type="InterPro" id="IPR001920">
    <property type="entry name" value="Asp/Glu_race"/>
</dbReference>
<proteinExistence type="inferred from homology"/>
<dbReference type="EMBL" id="UFVD01000001">
    <property type="protein sequence ID" value="SUX10691.1"/>
    <property type="molecule type" value="Genomic_DNA"/>
</dbReference>
<comment type="similarity">
    <text evidence="1">Belongs to the aspartate/glutamate racemases family.</text>
</comment>
<dbReference type="GO" id="GO:0047689">
    <property type="term" value="F:aspartate racemase activity"/>
    <property type="evidence" value="ECO:0007669"/>
    <property type="project" value="UniProtKB-EC"/>
</dbReference>
<dbReference type="GeneID" id="93091326"/>
<dbReference type="Proteomes" id="UP000254920">
    <property type="component" value="Unassembled WGS sequence"/>
</dbReference>
<evidence type="ECO:0000256" key="2">
    <source>
        <dbReference type="ARBA" id="ARBA00023235"/>
    </source>
</evidence>
<dbReference type="SUPFAM" id="SSF53681">
    <property type="entry name" value="Aspartate/glutamate racemase"/>
    <property type="match status" value="2"/>
</dbReference>
<dbReference type="STRING" id="32024.GCA_000788295_01851"/>
<evidence type="ECO:0000313" key="4">
    <source>
        <dbReference type="Proteomes" id="UP000254920"/>
    </source>
</evidence>
<dbReference type="AlphaFoldDB" id="A0A381DJM4"/>
<protein>
    <submittedName>
        <fullName evidence="3">Aspartate racemase</fullName>
        <ecNumber evidence="3">5.1.1.13</ecNumber>
    </submittedName>
</protein>
<name>A0A381DJM4_9BACT</name>
<dbReference type="OrthoDB" id="9803739at2"/>
<dbReference type="EC" id="5.1.1.13" evidence="3"/>
<dbReference type="RefSeq" id="WP_089183074.1">
    <property type="nucleotide sequence ID" value="NZ_CP043427.1"/>
</dbReference>
<evidence type="ECO:0000313" key="3">
    <source>
        <dbReference type="EMBL" id="SUX10691.1"/>
    </source>
</evidence>
<organism evidence="3 4">
    <name type="scientific">Campylobacter sputorum subsp. sputorum</name>
    <dbReference type="NCBI Taxonomy" id="32024"/>
    <lineage>
        <taxon>Bacteria</taxon>
        <taxon>Pseudomonadati</taxon>
        <taxon>Campylobacterota</taxon>
        <taxon>Epsilonproteobacteria</taxon>
        <taxon>Campylobacterales</taxon>
        <taxon>Campylobacteraceae</taxon>
        <taxon>Campylobacter</taxon>
    </lineage>
</organism>
<keyword evidence="4" id="KW-1185">Reference proteome</keyword>
<gene>
    <name evidence="3" type="ORF">NCTC12475_00898</name>
</gene>
<dbReference type="NCBIfam" id="TIGR00035">
    <property type="entry name" value="asp_race"/>
    <property type="match status" value="1"/>
</dbReference>
<dbReference type="PANTHER" id="PTHR21198:SF7">
    <property type="entry name" value="ASPARTATE-GLUTAMATE RACEMASE FAMILY"/>
    <property type="match status" value="1"/>
</dbReference>
<evidence type="ECO:0000256" key="1">
    <source>
        <dbReference type="ARBA" id="ARBA00007847"/>
    </source>
</evidence>
<dbReference type="Gene3D" id="3.40.50.1860">
    <property type="match status" value="2"/>
</dbReference>
<dbReference type="InterPro" id="IPR015942">
    <property type="entry name" value="Asp/Glu/hydantoin_racemase"/>
</dbReference>
<dbReference type="PANTHER" id="PTHR21198">
    <property type="entry name" value="GLUTAMATE RACEMASE"/>
    <property type="match status" value="1"/>
</dbReference>
<keyword evidence="2 3" id="KW-0413">Isomerase</keyword>
<reference evidence="3 4" key="1">
    <citation type="submission" date="2018-06" db="EMBL/GenBank/DDBJ databases">
        <authorList>
            <consortium name="Pathogen Informatics"/>
            <person name="Doyle S."/>
        </authorList>
    </citation>
    <scope>NUCLEOTIDE SEQUENCE [LARGE SCALE GENOMIC DNA]</scope>
    <source>
        <strain evidence="3 4">NCTC12475</strain>
    </source>
</reference>
<accession>A0A381DJM4</accession>
<sequence>MKRIGIIGGMGPLATIDIYEKIVKLTNANKDQDNIPIVIDNYPQIPDRTAYILDNKENPYPYLKESALRLKQAGCEAICMACNTAHFFAKKLVDETGINLVHIAKNAVDSIKVEFPNAKKIAVIATTGTTKAKIYEDNLISAGYECVKISNENMQNIMDCIYKGVKANKTTEYVKLFNDTIDCIQADVYIAACTEIPLLLPYCKKKDLFVDATLDLAKTMVKFSLGK</sequence>